<organism evidence="2 3">
    <name type="scientific">Phlebiopsis gigantea (strain 11061_1 CR5-6)</name>
    <name type="common">White-rot fungus</name>
    <name type="synonym">Peniophora gigantea</name>
    <dbReference type="NCBI Taxonomy" id="745531"/>
    <lineage>
        <taxon>Eukaryota</taxon>
        <taxon>Fungi</taxon>
        <taxon>Dikarya</taxon>
        <taxon>Basidiomycota</taxon>
        <taxon>Agaricomycotina</taxon>
        <taxon>Agaricomycetes</taxon>
        <taxon>Polyporales</taxon>
        <taxon>Phanerochaetaceae</taxon>
        <taxon>Phlebiopsis</taxon>
    </lineage>
</organism>
<proteinExistence type="predicted"/>
<keyword evidence="1" id="KW-0472">Membrane</keyword>
<accession>A0A0C3S2J7</accession>
<feature type="transmembrane region" description="Helical" evidence="1">
    <location>
        <begin position="194"/>
        <end position="214"/>
    </location>
</feature>
<keyword evidence="1" id="KW-1133">Transmembrane helix</keyword>
<keyword evidence="3" id="KW-1185">Reference proteome</keyword>
<dbReference type="OrthoDB" id="10640413at2759"/>
<dbReference type="AlphaFoldDB" id="A0A0C3S2J7"/>
<dbReference type="EMBL" id="KN840597">
    <property type="protein sequence ID" value="KIP03862.1"/>
    <property type="molecule type" value="Genomic_DNA"/>
</dbReference>
<evidence type="ECO:0000256" key="1">
    <source>
        <dbReference type="SAM" id="Phobius"/>
    </source>
</evidence>
<keyword evidence="1" id="KW-0812">Transmembrane</keyword>
<protein>
    <recommendedName>
        <fullName evidence="4">Transmembrane protein</fullName>
    </recommendedName>
</protein>
<evidence type="ECO:0000313" key="2">
    <source>
        <dbReference type="EMBL" id="KIP03862.1"/>
    </source>
</evidence>
<dbReference type="HOGENOM" id="CLU_883110_0_0_1"/>
<feature type="transmembrane region" description="Helical" evidence="1">
    <location>
        <begin position="59"/>
        <end position="77"/>
    </location>
</feature>
<reference evidence="2 3" key="1">
    <citation type="journal article" date="2014" name="PLoS Genet.">
        <title>Analysis of the Phlebiopsis gigantea genome, transcriptome and secretome provides insight into its pioneer colonization strategies of wood.</title>
        <authorList>
            <person name="Hori C."/>
            <person name="Ishida T."/>
            <person name="Igarashi K."/>
            <person name="Samejima M."/>
            <person name="Suzuki H."/>
            <person name="Master E."/>
            <person name="Ferreira P."/>
            <person name="Ruiz-Duenas F.J."/>
            <person name="Held B."/>
            <person name="Canessa P."/>
            <person name="Larrondo L.F."/>
            <person name="Schmoll M."/>
            <person name="Druzhinina I.S."/>
            <person name="Kubicek C.P."/>
            <person name="Gaskell J.A."/>
            <person name="Kersten P."/>
            <person name="St John F."/>
            <person name="Glasner J."/>
            <person name="Sabat G."/>
            <person name="Splinter BonDurant S."/>
            <person name="Syed K."/>
            <person name="Yadav J."/>
            <person name="Mgbeahuruike A.C."/>
            <person name="Kovalchuk A."/>
            <person name="Asiegbu F.O."/>
            <person name="Lackner G."/>
            <person name="Hoffmeister D."/>
            <person name="Rencoret J."/>
            <person name="Gutierrez A."/>
            <person name="Sun H."/>
            <person name="Lindquist E."/>
            <person name="Barry K."/>
            <person name="Riley R."/>
            <person name="Grigoriev I.V."/>
            <person name="Henrissat B."/>
            <person name="Kues U."/>
            <person name="Berka R.M."/>
            <person name="Martinez A.T."/>
            <person name="Covert S.F."/>
            <person name="Blanchette R.A."/>
            <person name="Cullen D."/>
        </authorList>
    </citation>
    <scope>NUCLEOTIDE SEQUENCE [LARGE SCALE GENOMIC DNA]</scope>
    <source>
        <strain evidence="2 3">11061_1 CR5-6</strain>
    </source>
</reference>
<dbReference type="Proteomes" id="UP000053257">
    <property type="component" value="Unassembled WGS sequence"/>
</dbReference>
<name>A0A0C3S2J7_PHLG1</name>
<evidence type="ECO:0000313" key="3">
    <source>
        <dbReference type="Proteomes" id="UP000053257"/>
    </source>
</evidence>
<gene>
    <name evidence="2" type="ORF">PHLGIDRAFT_121216</name>
</gene>
<sequence>MRDLITVEGDSQSEVWKRYLQSLQEDLDAWNVLHILVLPTVVGILAITNLASEMMTQTLAYLCLFASCTGFCIGLNMKRHLNRISLRPGAFEHWVTVVGQSDGYRPSTIPLLLAGPLACAVWSIVLLITLFLTHIWHIHSPSLTVNSNAPSVNYTSTMQALPTIAADCNMRNKTTPRPAANGNDTTYLTGPSQIILLGSALISIAHFALNAIFFTRLGVLQRDTLDTVELSITQPVSPEVVGYEDGGISSAASELSFPPNAASEHVLVVSGAATDHLDNFYRRHGLTLTKISAETFTLKQVMTRLQSPTRLDYFR</sequence>
<evidence type="ECO:0008006" key="4">
    <source>
        <dbReference type="Google" id="ProtNLM"/>
    </source>
</evidence>
<feature type="transmembrane region" description="Helical" evidence="1">
    <location>
        <begin position="111"/>
        <end position="136"/>
    </location>
</feature>
<feature type="transmembrane region" description="Helical" evidence="1">
    <location>
        <begin position="27"/>
        <end position="47"/>
    </location>
</feature>